<sequence>MNILITGGAGFVGYHLARRLASQKHDLTLVDNFALGKADDAFNDLCKEPNVTFTKADLTDVRSWENLGTFDHVYHLAAINSTRLFYEIPHEILRTALLINLNAVEWFRVHNPQGKILFTSSNEAYSGALEAFGKLPLPTPEGVPLVIADPHNPRWSYAGTKLIGELLFIHYAKAYNFRMSIVRPHNFYGPRGGHHVIPDVLERIQKRTDPFPVFGADETRSFCYVSDAVEAIQAVMESDKTDGETYHIGSNTETKISDLIDEMFRLAGWHPKSLDIKPAPEGSVKRRLADVAKIKRDTGWEAKTSLPDGLKSTIEWHLKNSPSVRF</sequence>
<accession>A0A1F6F2E8</accession>
<evidence type="ECO:0000313" key="4">
    <source>
        <dbReference type="Proteomes" id="UP000177372"/>
    </source>
</evidence>
<dbReference type="Proteomes" id="UP000177372">
    <property type="component" value="Unassembled WGS sequence"/>
</dbReference>
<organism evidence="3 4">
    <name type="scientific">Candidatus Kaiserbacteria bacterium RIFCSPLOWO2_01_FULL_54_13</name>
    <dbReference type="NCBI Taxonomy" id="1798512"/>
    <lineage>
        <taxon>Bacteria</taxon>
        <taxon>Candidatus Kaiseribacteriota</taxon>
    </lineage>
</organism>
<dbReference type="InterPro" id="IPR001509">
    <property type="entry name" value="Epimerase_deHydtase"/>
</dbReference>
<proteinExistence type="inferred from homology"/>
<gene>
    <name evidence="3" type="ORF">A3A39_02985</name>
</gene>
<dbReference type="SUPFAM" id="SSF51735">
    <property type="entry name" value="NAD(P)-binding Rossmann-fold domains"/>
    <property type="match status" value="1"/>
</dbReference>
<evidence type="ECO:0000313" key="3">
    <source>
        <dbReference type="EMBL" id="OGG80030.1"/>
    </source>
</evidence>
<dbReference type="PANTHER" id="PTHR43000">
    <property type="entry name" value="DTDP-D-GLUCOSE 4,6-DEHYDRATASE-RELATED"/>
    <property type="match status" value="1"/>
</dbReference>
<feature type="domain" description="NAD-dependent epimerase/dehydratase" evidence="2">
    <location>
        <begin position="3"/>
        <end position="249"/>
    </location>
</feature>
<dbReference type="STRING" id="1798512.A3A39_02985"/>
<dbReference type="AlphaFoldDB" id="A0A1F6F2E8"/>
<dbReference type="InterPro" id="IPR036291">
    <property type="entry name" value="NAD(P)-bd_dom_sf"/>
</dbReference>
<name>A0A1F6F2E8_9BACT</name>
<dbReference type="Pfam" id="PF01370">
    <property type="entry name" value="Epimerase"/>
    <property type="match status" value="1"/>
</dbReference>
<dbReference type="EMBL" id="MFLZ01000014">
    <property type="protein sequence ID" value="OGG80030.1"/>
    <property type="molecule type" value="Genomic_DNA"/>
</dbReference>
<comment type="caution">
    <text evidence="3">The sequence shown here is derived from an EMBL/GenBank/DDBJ whole genome shotgun (WGS) entry which is preliminary data.</text>
</comment>
<evidence type="ECO:0000256" key="1">
    <source>
        <dbReference type="ARBA" id="ARBA00007637"/>
    </source>
</evidence>
<evidence type="ECO:0000259" key="2">
    <source>
        <dbReference type="Pfam" id="PF01370"/>
    </source>
</evidence>
<reference evidence="3 4" key="1">
    <citation type="journal article" date="2016" name="Nat. Commun.">
        <title>Thousands of microbial genomes shed light on interconnected biogeochemical processes in an aquifer system.</title>
        <authorList>
            <person name="Anantharaman K."/>
            <person name="Brown C.T."/>
            <person name="Hug L.A."/>
            <person name="Sharon I."/>
            <person name="Castelle C.J."/>
            <person name="Probst A.J."/>
            <person name="Thomas B.C."/>
            <person name="Singh A."/>
            <person name="Wilkins M.J."/>
            <person name="Karaoz U."/>
            <person name="Brodie E.L."/>
            <person name="Williams K.H."/>
            <person name="Hubbard S.S."/>
            <person name="Banfield J.F."/>
        </authorList>
    </citation>
    <scope>NUCLEOTIDE SEQUENCE [LARGE SCALE GENOMIC DNA]</scope>
</reference>
<comment type="similarity">
    <text evidence="1">Belongs to the NAD(P)-dependent epimerase/dehydratase family.</text>
</comment>
<dbReference type="Gene3D" id="3.40.50.720">
    <property type="entry name" value="NAD(P)-binding Rossmann-like Domain"/>
    <property type="match status" value="1"/>
</dbReference>
<protein>
    <recommendedName>
        <fullName evidence="2">NAD-dependent epimerase/dehydratase domain-containing protein</fullName>
    </recommendedName>
</protein>